<gene>
    <name evidence="3" type="ORF">DPM13_09580</name>
</gene>
<feature type="region of interest" description="Disordered" evidence="1">
    <location>
        <begin position="20"/>
        <end position="91"/>
    </location>
</feature>
<evidence type="ECO:0000259" key="2">
    <source>
        <dbReference type="Pfam" id="PF00122"/>
    </source>
</evidence>
<accession>A0ABM6WUR4</accession>
<reference evidence="3 4" key="1">
    <citation type="submission" date="2018-06" db="EMBL/GenBank/DDBJ databases">
        <title>Complete genome sequence of Paracoccus mutanolyticus strain RSP-02 isolated from cellulosic waste.</title>
        <authorList>
            <person name="Amrutha R.N."/>
            <person name="Shrivastav A."/>
            <person name="Buddana S.K."/>
            <person name="Deshpande U."/>
            <person name="Prakasham R.S."/>
        </authorList>
    </citation>
    <scope>NUCLEOTIDE SEQUENCE [LARGE SCALE GENOMIC DNA]</scope>
    <source>
        <strain evidence="3 4">RSP-02</strain>
    </source>
</reference>
<evidence type="ECO:0000313" key="3">
    <source>
        <dbReference type="EMBL" id="AWX94448.1"/>
    </source>
</evidence>
<dbReference type="InterPro" id="IPR059000">
    <property type="entry name" value="ATPase_P-type_domA"/>
</dbReference>
<feature type="domain" description="P-type ATPase A" evidence="2">
    <location>
        <begin position="25"/>
        <end position="71"/>
    </location>
</feature>
<dbReference type="EMBL" id="CP030239">
    <property type="protein sequence ID" value="AWX94448.1"/>
    <property type="molecule type" value="Genomic_DNA"/>
</dbReference>
<organism evidence="3 4">
    <name type="scientific">Paracoccus mutanolyticus</name>
    <dbReference type="NCBI Taxonomy" id="1499308"/>
    <lineage>
        <taxon>Bacteria</taxon>
        <taxon>Pseudomonadati</taxon>
        <taxon>Pseudomonadota</taxon>
        <taxon>Alphaproteobacteria</taxon>
        <taxon>Rhodobacterales</taxon>
        <taxon>Paracoccaceae</taxon>
        <taxon>Paracoccus</taxon>
    </lineage>
</organism>
<dbReference type="Pfam" id="PF00122">
    <property type="entry name" value="E1-E2_ATPase"/>
    <property type="match status" value="1"/>
</dbReference>
<evidence type="ECO:0000313" key="4">
    <source>
        <dbReference type="Proteomes" id="UP000249922"/>
    </source>
</evidence>
<keyword evidence="4" id="KW-1185">Reference proteome</keyword>
<dbReference type="Gene3D" id="2.70.150.10">
    <property type="entry name" value="Calcium-transporting ATPase, cytoplasmic transduction domain A"/>
    <property type="match status" value="1"/>
</dbReference>
<dbReference type="SUPFAM" id="SSF81653">
    <property type="entry name" value="Calcium ATPase, transduction domain A"/>
    <property type="match status" value="1"/>
</dbReference>
<name>A0ABM6WUR4_9RHOB</name>
<dbReference type="InterPro" id="IPR008250">
    <property type="entry name" value="ATPase_P-typ_transduc_dom_A_sf"/>
</dbReference>
<proteinExistence type="predicted"/>
<evidence type="ECO:0000256" key="1">
    <source>
        <dbReference type="SAM" id="MobiDB-lite"/>
    </source>
</evidence>
<dbReference type="Proteomes" id="UP000249922">
    <property type="component" value="Chromosome"/>
</dbReference>
<sequence>MRLVRGDAGQVPHDLSLRRALRGGRPGDRIPADGEIAEGTSGVDDGPVTGESVPSSREASGEPVFCASNTASPDRGRTEANHMCPSVGWGL</sequence>
<protein>
    <recommendedName>
        <fullName evidence="2">P-type ATPase A domain-containing protein</fullName>
    </recommendedName>
</protein>